<reference evidence="3 4" key="1">
    <citation type="submission" date="2020-08" db="EMBL/GenBank/DDBJ databases">
        <title>Sequencing the genomes of 1000 actinobacteria strains.</title>
        <authorList>
            <person name="Klenk H.-P."/>
        </authorList>
    </citation>
    <scope>NUCLEOTIDE SEQUENCE [LARGE SCALE GENOMIC DNA]</scope>
    <source>
        <strain evidence="3 4">DSM 43150</strain>
    </source>
</reference>
<dbReference type="AlphaFoldDB" id="A0A7W7MJK6"/>
<dbReference type="EMBL" id="JACHNC010000001">
    <property type="protein sequence ID" value="MBB4752674.1"/>
    <property type="molecule type" value="Genomic_DNA"/>
</dbReference>
<organism evidence="3 4">
    <name type="scientific">Actinoplanes lobatus</name>
    <dbReference type="NCBI Taxonomy" id="113568"/>
    <lineage>
        <taxon>Bacteria</taxon>
        <taxon>Bacillati</taxon>
        <taxon>Actinomycetota</taxon>
        <taxon>Actinomycetes</taxon>
        <taxon>Micromonosporales</taxon>
        <taxon>Micromonosporaceae</taxon>
        <taxon>Actinoplanes</taxon>
    </lineage>
</organism>
<sequence>MTGFDIRAVDLAALNSLTKYPSIPTYHELDPRNGGLTEQVTVFPGPVIGTEKVDGSNSRVILLPDGGYLLGSREELLYARGDLIGNPALGIVDNLRPLADALAGTRADTIRVFYLELYGGRIGGQAKQYSTRGGAGWRLFDVAVLDDWAEKLTWPPQRISRWRDEQGQTFLGERELGEAAAATGLELTPRLFTVDPGELPSDVEGMHAFLGERLPRTLVALDESGLGAAEGLVLRTADRSVIAKARFQDYQRTLKRRANSR</sequence>
<feature type="domain" description="RNA ligase" evidence="1">
    <location>
        <begin position="46"/>
        <end position="245"/>
    </location>
</feature>
<dbReference type="Proteomes" id="UP000631312">
    <property type="component" value="Unassembled WGS sequence"/>
</dbReference>
<comment type="caution">
    <text evidence="3">The sequence shown here is derived from an EMBL/GenBank/DDBJ whole genome shotgun (WGS) entry which is preliminary data.</text>
</comment>
<keyword evidence="5" id="KW-1185">Reference proteome</keyword>
<dbReference type="SUPFAM" id="SSF56091">
    <property type="entry name" value="DNA ligase/mRNA capping enzyme, catalytic domain"/>
    <property type="match status" value="1"/>
</dbReference>
<protein>
    <recommendedName>
        <fullName evidence="1">RNA ligase domain-containing protein</fullName>
    </recommendedName>
</protein>
<accession>A0A7W7MJK6</accession>
<dbReference type="Proteomes" id="UP000590511">
    <property type="component" value="Unassembled WGS sequence"/>
</dbReference>
<dbReference type="EMBL" id="BOMP01000194">
    <property type="protein sequence ID" value="GIE46239.1"/>
    <property type="molecule type" value="Genomic_DNA"/>
</dbReference>
<evidence type="ECO:0000259" key="1">
    <source>
        <dbReference type="Pfam" id="PF09414"/>
    </source>
</evidence>
<evidence type="ECO:0000313" key="4">
    <source>
        <dbReference type="Proteomes" id="UP000590511"/>
    </source>
</evidence>
<evidence type="ECO:0000313" key="3">
    <source>
        <dbReference type="EMBL" id="MBB4752674.1"/>
    </source>
</evidence>
<dbReference type="Pfam" id="PF09414">
    <property type="entry name" value="RNA_ligase"/>
    <property type="match status" value="1"/>
</dbReference>
<evidence type="ECO:0000313" key="5">
    <source>
        <dbReference type="Proteomes" id="UP000631312"/>
    </source>
</evidence>
<gene>
    <name evidence="2" type="ORF">Alo02nite_91370</name>
    <name evidence="3" type="ORF">BJ964_006835</name>
</gene>
<proteinExistence type="predicted"/>
<dbReference type="RefSeq" id="WP_188124476.1">
    <property type="nucleotide sequence ID" value="NZ_BOMP01000194.1"/>
</dbReference>
<name>A0A7W7MJK6_9ACTN</name>
<reference evidence="2 5" key="2">
    <citation type="submission" date="2021-01" db="EMBL/GenBank/DDBJ databases">
        <title>Whole genome shotgun sequence of Actinoplanes lobatus NBRC 12513.</title>
        <authorList>
            <person name="Komaki H."/>
            <person name="Tamura T."/>
        </authorList>
    </citation>
    <scope>NUCLEOTIDE SEQUENCE [LARGE SCALE GENOMIC DNA]</scope>
    <source>
        <strain evidence="2 5">NBRC 12513</strain>
    </source>
</reference>
<evidence type="ECO:0000313" key="2">
    <source>
        <dbReference type="EMBL" id="GIE46239.1"/>
    </source>
</evidence>
<dbReference type="InterPro" id="IPR021122">
    <property type="entry name" value="RNA_ligase_dom_REL/Rnl2"/>
</dbReference>